<dbReference type="Pfam" id="PF13302">
    <property type="entry name" value="Acetyltransf_3"/>
    <property type="match status" value="1"/>
</dbReference>
<dbReference type="Proteomes" id="UP001157069">
    <property type="component" value="Unassembled WGS sequence"/>
</dbReference>
<protein>
    <submittedName>
        <fullName evidence="2">Acetyltransferase</fullName>
    </submittedName>
</protein>
<dbReference type="EMBL" id="BSVA01000001">
    <property type="protein sequence ID" value="GMA90094.1"/>
    <property type="molecule type" value="Genomic_DNA"/>
</dbReference>
<reference evidence="3" key="1">
    <citation type="journal article" date="2019" name="Int. J. Syst. Evol. Microbiol.">
        <title>The Global Catalogue of Microorganisms (GCM) 10K type strain sequencing project: providing services to taxonomists for standard genome sequencing and annotation.</title>
        <authorList>
            <consortium name="The Broad Institute Genomics Platform"/>
            <consortium name="The Broad Institute Genome Sequencing Center for Infectious Disease"/>
            <person name="Wu L."/>
            <person name="Ma J."/>
        </authorList>
    </citation>
    <scope>NUCLEOTIDE SEQUENCE [LARGE SCALE GENOMIC DNA]</scope>
    <source>
        <strain evidence="3">NBRC 108755</strain>
    </source>
</reference>
<gene>
    <name evidence="2" type="ORF">GCM10025869_06230</name>
</gene>
<evidence type="ECO:0000313" key="3">
    <source>
        <dbReference type="Proteomes" id="UP001157069"/>
    </source>
</evidence>
<accession>A0ABQ6JSP3</accession>
<dbReference type="SUPFAM" id="SSF55729">
    <property type="entry name" value="Acyl-CoA N-acyltransferases (Nat)"/>
    <property type="match status" value="1"/>
</dbReference>
<dbReference type="PROSITE" id="PS51186">
    <property type="entry name" value="GNAT"/>
    <property type="match status" value="1"/>
</dbReference>
<feature type="domain" description="N-acetyltransferase" evidence="1">
    <location>
        <begin position="19"/>
        <end position="173"/>
    </location>
</feature>
<dbReference type="RefSeq" id="WP_284297662.1">
    <property type="nucleotide sequence ID" value="NZ_BSVA01000001.1"/>
</dbReference>
<keyword evidence="3" id="KW-1185">Reference proteome</keyword>
<comment type="caution">
    <text evidence="2">The sequence shown here is derived from an EMBL/GenBank/DDBJ whole genome shotgun (WGS) entry which is preliminary data.</text>
</comment>
<dbReference type="InterPro" id="IPR000182">
    <property type="entry name" value="GNAT_dom"/>
</dbReference>
<name>A0ABQ6JSP3_9MICO</name>
<dbReference type="PANTHER" id="PTHR43792">
    <property type="entry name" value="GNAT FAMILY, PUTATIVE (AFU_ORTHOLOGUE AFUA_3G00765)-RELATED-RELATED"/>
    <property type="match status" value="1"/>
</dbReference>
<sequence length="185" mass="20526">MDPVVLRTERLVLSVPTEADVDTITELCQDQAMVEMLAAVPWPYTRADAEFFVNDVVAPGWARDSEYVWGIRETADGPHLGSIGWHPARREIGYWMGAPHRGRGYMSEAAREVCRWVFAELGVERIGWEAYVGNVASARVARALGFRFDGVRESAVCARDGVRPAAWHAYLLAGDDGAPRPGWPL</sequence>
<dbReference type="InterPro" id="IPR051531">
    <property type="entry name" value="N-acetyltransferase"/>
</dbReference>
<evidence type="ECO:0000313" key="2">
    <source>
        <dbReference type="EMBL" id="GMA90094.1"/>
    </source>
</evidence>
<proteinExistence type="predicted"/>
<organism evidence="2 3">
    <name type="scientific">Homoserinibacter gongjuensis</name>
    <dbReference type="NCBI Taxonomy" id="1162968"/>
    <lineage>
        <taxon>Bacteria</taxon>
        <taxon>Bacillati</taxon>
        <taxon>Actinomycetota</taxon>
        <taxon>Actinomycetes</taxon>
        <taxon>Micrococcales</taxon>
        <taxon>Microbacteriaceae</taxon>
        <taxon>Homoserinibacter</taxon>
    </lineage>
</organism>
<dbReference type="InterPro" id="IPR016181">
    <property type="entry name" value="Acyl_CoA_acyltransferase"/>
</dbReference>
<dbReference type="Gene3D" id="3.40.630.30">
    <property type="match status" value="1"/>
</dbReference>
<evidence type="ECO:0000259" key="1">
    <source>
        <dbReference type="PROSITE" id="PS51186"/>
    </source>
</evidence>